<protein>
    <submittedName>
        <fullName evidence="1">Uncharacterized protein</fullName>
    </submittedName>
</protein>
<sequence length="29" mass="3521">MTEKNQNQLNKLRNKRMSATRIRFRVSLS</sequence>
<reference evidence="1" key="1">
    <citation type="submission" date="2018-02" db="EMBL/GenBank/DDBJ databases">
        <title>Rhizophora mucronata_Transcriptome.</title>
        <authorList>
            <person name="Meera S.P."/>
            <person name="Sreeshan A."/>
            <person name="Augustine A."/>
        </authorList>
    </citation>
    <scope>NUCLEOTIDE SEQUENCE</scope>
    <source>
        <tissue evidence="1">Leaf</tissue>
    </source>
</reference>
<evidence type="ECO:0000313" key="1">
    <source>
        <dbReference type="EMBL" id="MBX34910.1"/>
    </source>
</evidence>
<organism evidence="1">
    <name type="scientific">Rhizophora mucronata</name>
    <name type="common">Asiatic mangrove</name>
    <dbReference type="NCBI Taxonomy" id="61149"/>
    <lineage>
        <taxon>Eukaryota</taxon>
        <taxon>Viridiplantae</taxon>
        <taxon>Streptophyta</taxon>
        <taxon>Embryophyta</taxon>
        <taxon>Tracheophyta</taxon>
        <taxon>Spermatophyta</taxon>
        <taxon>Magnoliopsida</taxon>
        <taxon>eudicotyledons</taxon>
        <taxon>Gunneridae</taxon>
        <taxon>Pentapetalae</taxon>
        <taxon>rosids</taxon>
        <taxon>fabids</taxon>
        <taxon>Malpighiales</taxon>
        <taxon>Rhizophoraceae</taxon>
        <taxon>Rhizophora</taxon>
    </lineage>
</organism>
<name>A0A2P2MXG3_RHIMU</name>
<accession>A0A2P2MXG3</accession>
<dbReference type="AlphaFoldDB" id="A0A2P2MXG3"/>
<proteinExistence type="predicted"/>
<dbReference type="EMBL" id="GGEC01054426">
    <property type="protein sequence ID" value="MBX34910.1"/>
    <property type="molecule type" value="Transcribed_RNA"/>
</dbReference>